<keyword evidence="3" id="KW-1185">Reference proteome</keyword>
<dbReference type="RefSeq" id="XP_004334864.1">
    <property type="nucleotide sequence ID" value="XM_004334816.1"/>
</dbReference>
<feature type="region of interest" description="Disordered" evidence="1">
    <location>
        <begin position="180"/>
        <end position="207"/>
    </location>
</feature>
<dbReference type="GeneID" id="14913565"/>
<dbReference type="EMBL" id="KB008103">
    <property type="protein sequence ID" value="ELR12851.1"/>
    <property type="molecule type" value="Genomic_DNA"/>
</dbReference>
<dbReference type="InterPro" id="IPR035948">
    <property type="entry name" value="YwqG-like_sf"/>
</dbReference>
<feature type="compositionally biased region" description="Acidic residues" evidence="1">
    <location>
        <begin position="44"/>
        <end position="54"/>
    </location>
</feature>
<accession>L8GKX5</accession>
<gene>
    <name evidence="2" type="ORF">ACA1_094080</name>
</gene>
<sequence>MESKDRKRTREEEEEVSVEEKELEGTKKKAKTEDVEKSEANEKNEDEDEGDEAEEKEKGPLRELLRRTCWLPEVAPAYDVPAGSSEDDAKRLAIEAPEFRFDHRTDLTCFGGVRPWLRKDEEWPRCSNRDCTHQLQFFLQVDFRFAPDEARKQFVGDDTYEPFSKAVLLRFVPLPPADPTAGAPRAFSPSPRAPSPTPSTPTPVKKNLSLTGLDEKVEDSLAHGALMADVAANEDPAAQLAKRPHDDVARNTENTCFNGHFPFKRLVRWVPRDDWPDADEREDVVEELGQEDDDEEEYETYYSCKLGGWAPWVQSVSYASCPTCEAEMKNVVFNINEDNAIPFDWGDGGTGQILQCPTHLDALCFTWAV</sequence>
<dbReference type="OMA" id="WPDADER"/>
<feature type="region of interest" description="Disordered" evidence="1">
    <location>
        <begin position="1"/>
        <end position="59"/>
    </location>
</feature>
<dbReference type="AlphaFoldDB" id="L8GKX5"/>
<feature type="compositionally biased region" description="Pro residues" evidence="1">
    <location>
        <begin position="191"/>
        <end position="201"/>
    </location>
</feature>
<proteinExistence type="predicted"/>
<dbReference type="KEGG" id="acan:ACA1_094080"/>
<dbReference type="SUPFAM" id="SSF103032">
    <property type="entry name" value="Hypothetical protein YwqG"/>
    <property type="match status" value="1"/>
</dbReference>
<dbReference type="OrthoDB" id="10668068at2759"/>
<organism evidence="2 3">
    <name type="scientific">Acanthamoeba castellanii (strain ATCC 30010 / Neff)</name>
    <dbReference type="NCBI Taxonomy" id="1257118"/>
    <lineage>
        <taxon>Eukaryota</taxon>
        <taxon>Amoebozoa</taxon>
        <taxon>Discosea</taxon>
        <taxon>Longamoebia</taxon>
        <taxon>Centramoebida</taxon>
        <taxon>Acanthamoebidae</taxon>
        <taxon>Acanthamoeba</taxon>
    </lineage>
</organism>
<feature type="compositionally biased region" description="Basic and acidic residues" evidence="1">
    <location>
        <begin position="18"/>
        <end position="43"/>
    </location>
</feature>
<evidence type="ECO:0000256" key="1">
    <source>
        <dbReference type="SAM" id="MobiDB-lite"/>
    </source>
</evidence>
<dbReference type="Gene3D" id="2.30.320.10">
    <property type="entry name" value="YwqG-like"/>
    <property type="match status" value="1"/>
</dbReference>
<evidence type="ECO:0000313" key="3">
    <source>
        <dbReference type="Proteomes" id="UP000011083"/>
    </source>
</evidence>
<name>L8GKX5_ACACF</name>
<dbReference type="Proteomes" id="UP000011083">
    <property type="component" value="Unassembled WGS sequence"/>
</dbReference>
<protein>
    <submittedName>
        <fullName evidence="2">Uncharacterized protein</fullName>
    </submittedName>
</protein>
<evidence type="ECO:0000313" key="2">
    <source>
        <dbReference type="EMBL" id="ELR12851.1"/>
    </source>
</evidence>
<feature type="compositionally biased region" description="Basic and acidic residues" evidence="1">
    <location>
        <begin position="1"/>
        <end position="11"/>
    </location>
</feature>
<dbReference type="VEuPathDB" id="AmoebaDB:ACA1_094080"/>
<reference evidence="2 3" key="1">
    <citation type="journal article" date="2013" name="Genome Biol.">
        <title>Genome of Acanthamoeba castellanii highlights extensive lateral gene transfer and early evolution of tyrosine kinase signaling.</title>
        <authorList>
            <person name="Clarke M."/>
            <person name="Lohan A.J."/>
            <person name="Liu B."/>
            <person name="Lagkouvardos I."/>
            <person name="Roy S."/>
            <person name="Zafar N."/>
            <person name="Bertelli C."/>
            <person name="Schilde C."/>
            <person name="Kianianmomeni A."/>
            <person name="Burglin T.R."/>
            <person name="Frech C."/>
            <person name="Turcotte B."/>
            <person name="Kopec K.O."/>
            <person name="Synnott J.M."/>
            <person name="Choo C."/>
            <person name="Paponov I."/>
            <person name="Finkler A."/>
            <person name="Soon Heng Tan C."/>
            <person name="Hutchins A.P."/>
            <person name="Weinmeier T."/>
            <person name="Rattei T."/>
            <person name="Chu J.S."/>
            <person name="Gimenez G."/>
            <person name="Irimia M."/>
            <person name="Rigden D.J."/>
            <person name="Fitzpatrick D.A."/>
            <person name="Lorenzo-Morales J."/>
            <person name="Bateman A."/>
            <person name="Chiu C.H."/>
            <person name="Tang P."/>
            <person name="Hegemann P."/>
            <person name="Fromm H."/>
            <person name="Raoult D."/>
            <person name="Greub G."/>
            <person name="Miranda-Saavedra D."/>
            <person name="Chen N."/>
            <person name="Nash P."/>
            <person name="Ginger M.L."/>
            <person name="Horn M."/>
            <person name="Schaap P."/>
            <person name="Caler L."/>
            <person name="Loftus B."/>
        </authorList>
    </citation>
    <scope>NUCLEOTIDE SEQUENCE [LARGE SCALE GENOMIC DNA]</scope>
    <source>
        <strain evidence="2 3">Neff</strain>
    </source>
</reference>